<comment type="caution">
    <text evidence="1">The sequence shown here is derived from an EMBL/GenBank/DDBJ whole genome shotgun (WGS) entry which is preliminary data.</text>
</comment>
<dbReference type="EMBL" id="JAGKQH010000007">
    <property type="protein sequence ID" value="KAG6594991.1"/>
    <property type="molecule type" value="Genomic_DNA"/>
</dbReference>
<evidence type="ECO:0000313" key="1">
    <source>
        <dbReference type="EMBL" id="KAG6594991.1"/>
    </source>
</evidence>
<keyword evidence="2" id="KW-1185">Reference proteome</keyword>
<sequence length="88" mass="10041">MRERVFALIGKRNLPKWIKAASLQNLIFPYDDMDKLIRKDREPPVNFILSLRSTTKYGKLIMQYDDNALCIVAAPGNPKLVNFDGCGL</sequence>
<dbReference type="Proteomes" id="UP000685013">
    <property type="component" value="Chromosome 7"/>
</dbReference>
<accession>A0AAV6NAD6</accession>
<proteinExistence type="predicted"/>
<feature type="non-terminal residue" evidence="1">
    <location>
        <position position="1"/>
    </location>
</feature>
<protein>
    <submittedName>
        <fullName evidence="1">Ribonuclease III domain-containing protein RNC1, chloroplastic</fullName>
    </submittedName>
</protein>
<name>A0AAV6NAD6_9ROSI</name>
<gene>
    <name evidence="1" type="primary">RNC1</name>
    <name evidence="1" type="ORF">SDJN03_11544</name>
</gene>
<organism evidence="1 2">
    <name type="scientific">Cucurbita argyrosperma subsp. sororia</name>
    <dbReference type="NCBI Taxonomy" id="37648"/>
    <lineage>
        <taxon>Eukaryota</taxon>
        <taxon>Viridiplantae</taxon>
        <taxon>Streptophyta</taxon>
        <taxon>Embryophyta</taxon>
        <taxon>Tracheophyta</taxon>
        <taxon>Spermatophyta</taxon>
        <taxon>Magnoliopsida</taxon>
        <taxon>eudicotyledons</taxon>
        <taxon>Gunneridae</taxon>
        <taxon>Pentapetalae</taxon>
        <taxon>rosids</taxon>
        <taxon>fabids</taxon>
        <taxon>Cucurbitales</taxon>
        <taxon>Cucurbitaceae</taxon>
        <taxon>Cucurbiteae</taxon>
        <taxon>Cucurbita</taxon>
    </lineage>
</organism>
<evidence type="ECO:0000313" key="2">
    <source>
        <dbReference type="Proteomes" id="UP000685013"/>
    </source>
</evidence>
<reference evidence="1 2" key="1">
    <citation type="journal article" date="2021" name="Hortic Res">
        <title>The domestication of Cucurbita argyrosperma as revealed by the genome of its wild relative.</title>
        <authorList>
            <person name="Barrera-Redondo J."/>
            <person name="Sanchez-de la Vega G."/>
            <person name="Aguirre-Liguori J.A."/>
            <person name="Castellanos-Morales G."/>
            <person name="Gutierrez-Guerrero Y.T."/>
            <person name="Aguirre-Dugua X."/>
            <person name="Aguirre-Planter E."/>
            <person name="Tenaillon M.I."/>
            <person name="Lira-Saade R."/>
            <person name="Eguiarte L.E."/>
        </authorList>
    </citation>
    <scope>NUCLEOTIDE SEQUENCE [LARGE SCALE GENOMIC DNA]</scope>
    <source>
        <strain evidence="1">JBR-2021</strain>
    </source>
</reference>
<dbReference type="AlphaFoldDB" id="A0AAV6NAD6"/>